<proteinExistence type="predicted"/>
<evidence type="ECO:0000313" key="3">
    <source>
        <dbReference type="EMBL" id="NII07972.1"/>
    </source>
</evidence>
<comment type="caution">
    <text evidence="3">The sequence shown here is derived from an EMBL/GenBank/DDBJ whole genome shotgun (WGS) entry which is preliminary data.</text>
</comment>
<feature type="chain" id="PRO_5031178714" evidence="2">
    <location>
        <begin position="27"/>
        <end position="429"/>
    </location>
</feature>
<dbReference type="Proteomes" id="UP000490980">
    <property type="component" value="Unassembled WGS sequence"/>
</dbReference>
<keyword evidence="2" id="KW-0732">Signal</keyword>
<protein>
    <submittedName>
        <fullName evidence="3">Uncharacterized protein</fullName>
    </submittedName>
</protein>
<organism evidence="3 4">
    <name type="scientific">Luteibacter anthropi</name>
    <dbReference type="NCBI Taxonomy" id="564369"/>
    <lineage>
        <taxon>Bacteria</taxon>
        <taxon>Pseudomonadati</taxon>
        <taxon>Pseudomonadota</taxon>
        <taxon>Gammaproteobacteria</taxon>
        <taxon>Lysobacterales</taxon>
        <taxon>Rhodanobacteraceae</taxon>
        <taxon>Luteibacter</taxon>
    </lineage>
</organism>
<reference evidence="3 4" key="1">
    <citation type="submission" date="2020-03" db="EMBL/GenBank/DDBJ databases">
        <authorList>
            <person name="Lai Q."/>
        </authorList>
    </citation>
    <scope>NUCLEOTIDE SEQUENCE [LARGE SCALE GENOMIC DNA]</scope>
    <source>
        <strain evidence="3 4">CCUG 25036</strain>
    </source>
</reference>
<evidence type="ECO:0000256" key="1">
    <source>
        <dbReference type="SAM" id="MobiDB-lite"/>
    </source>
</evidence>
<name>A0A7X5ZJI6_9GAMM</name>
<accession>A0A7X5ZJI6</accession>
<dbReference type="AlphaFoldDB" id="A0A7X5ZJI6"/>
<feature type="signal peptide" evidence="2">
    <location>
        <begin position="1"/>
        <end position="26"/>
    </location>
</feature>
<keyword evidence="4" id="KW-1185">Reference proteome</keyword>
<gene>
    <name evidence="3" type="ORF">HBF25_16435</name>
</gene>
<dbReference type="EMBL" id="JAARLZ010000009">
    <property type="protein sequence ID" value="NII07972.1"/>
    <property type="molecule type" value="Genomic_DNA"/>
</dbReference>
<evidence type="ECO:0000256" key="2">
    <source>
        <dbReference type="SAM" id="SignalP"/>
    </source>
</evidence>
<evidence type="ECO:0000313" key="4">
    <source>
        <dbReference type="Proteomes" id="UP000490980"/>
    </source>
</evidence>
<dbReference type="RefSeq" id="WP_166950278.1">
    <property type="nucleotide sequence ID" value="NZ_JAARLZ010000009.1"/>
</dbReference>
<feature type="region of interest" description="Disordered" evidence="1">
    <location>
        <begin position="410"/>
        <end position="429"/>
    </location>
</feature>
<sequence length="429" mass="42287">MKSINSRYAGCVLAVIISAVAPHARAGVTTNLGHISGAQCVAVDINDTGTAAGVCTPGSVNLPTVPWIAMAGAEVSLTVPVAGKACGVSGISNSGSVIGQCDYGNNQFYAVTWAGSGASPLKLAPLSGLLGLASDVSSRATAYNDQGFVGGQSVGAAPAVNSTAVVWAPNSATATQVSSAGDNCVLSDVQSGGSGNPTVVVNCPTTPLLGTTITNQPKVATWTGVGYTMTVLPNPPLPAGAPPANVEQCMASSINASGQVLGTCRYDAPPRSRAVRWSGSPLVGQALTLAAGGNPVLTVGAAMNDAGHVVYAYQDVNGKSGVGYWEPGTGKQLLVPRISPGGPGVQANSIVLAGFGSNDRIVINGETGDGHIAAASIDPTSASPSLIVEPLLSGGSNEIATAVSKSGAVAAGSADDGTHESNAVVYSLP</sequence>